<gene>
    <name evidence="2" type="ORF">AOG27_09780</name>
</gene>
<dbReference type="Pfam" id="PF13391">
    <property type="entry name" value="HNH_2"/>
    <property type="match status" value="1"/>
</dbReference>
<dbReference type="REBASE" id="141420">
    <property type="entry name" value="Pli48BORF9785P"/>
</dbReference>
<dbReference type="AlphaFoldDB" id="A0A0P7DS01"/>
<evidence type="ECO:0000259" key="1">
    <source>
        <dbReference type="Pfam" id="PF13391"/>
    </source>
</evidence>
<feature type="domain" description="HNH nuclease" evidence="1">
    <location>
        <begin position="302"/>
        <end position="365"/>
    </location>
</feature>
<evidence type="ECO:0000313" key="3">
    <source>
        <dbReference type="Proteomes" id="UP000050378"/>
    </source>
</evidence>
<dbReference type="NCBIfam" id="NF045952">
    <property type="entry name" value="MAG4270_fam"/>
    <property type="match status" value="1"/>
</dbReference>
<dbReference type="Proteomes" id="UP000050378">
    <property type="component" value="Unassembled WGS sequence"/>
</dbReference>
<accession>A0A0P7DS01</accession>
<dbReference type="InterPro" id="IPR003615">
    <property type="entry name" value="HNH_nuc"/>
</dbReference>
<reference evidence="2 3" key="1">
    <citation type="submission" date="2015-09" db="EMBL/GenBank/DDBJ databases">
        <title>Draft Genome Sequence of Pseudoalteromonas lipolytica UCD-48B.</title>
        <authorList>
            <person name="Krusor M."/>
            <person name="Coil D.A."/>
            <person name="Lang J.M."/>
            <person name="Eisen J.A."/>
            <person name="Alexiev A."/>
        </authorList>
    </citation>
    <scope>NUCLEOTIDE SEQUENCE [LARGE SCALE GENOMIC DNA]</scope>
    <source>
        <strain evidence="2 3">UCD-48B</strain>
    </source>
</reference>
<sequence length="422" mass="49468">MEHTKPIITIHPHSQKSRAANIGQNGIFWPDFISQQDLVEMCTLATGESEYTLIWLEEDQPIFVGGNSYKYNVGNIVTIAYKGKITYITFANPYNDGRNSYFQQVGPAYRRFLEDSSHNKSFMFYALPIERPENYGKVFTLYHHFMYSVLHAAGIGGNWQELLRNEPRRFQNIEQLIAARNRLSKNNNNASYVYFDSNEDAFYLFLKTYGASKYESFFLALAAINIEKNKEIRIRELEEGELTGLPVWAQNHIEQCSLGRVQCYSLEKGMDEHRAPVIMFPPSLRTPRYRVNVRKRCGQEICAFCDNDDPRDIQAAHVWDVHKLRQLSIENDDNRVLWDFASDGHNGLWLCTEHHRPFDSNTLLIDENGYIIYNTMISRKIIDELRATITKRQIDAEILTDEFRFYLQKRYEYVDLTLYRHL</sequence>
<name>A0A0P7DS01_9GAMM</name>
<dbReference type="PATRIC" id="fig|570156.3.peg.3026"/>
<protein>
    <recommendedName>
        <fullName evidence="1">HNH nuclease domain-containing protein</fullName>
    </recommendedName>
</protein>
<dbReference type="OrthoDB" id="529575at2"/>
<evidence type="ECO:0000313" key="2">
    <source>
        <dbReference type="EMBL" id="KPM83921.1"/>
    </source>
</evidence>
<dbReference type="EMBL" id="LJTC01000005">
    <property type="protein sequence ID" value="KPM83921.1"/>
    <property type="molecule type" value="Genomic_DNA"/>
</dbReference>
<comment type="caution">
    <text evidence="2">The sequence shown here is derived from an EMBL/GenBank/DDBJ whole genome shotgun (WGS) entry which is preliminary data.</text>
</comment>
<proteinExistence type="predicted"/>
<dbReference type="STRING" id="570156.AOG27_09780"/>
<organism evidence="2 3">
    <name type="scientific">Pseudoalteromonas lipolytica</name>
    <dbReference type="NCBI Taxonomy" id="570156"/>
    <lineage>
        <taxon>Bacteria</taxon>
        <taxon>Pseudomonadati</taxon>
        <taxon>Pseudomonadota</taxon>
        <taxon>Gammaproteobacteria</taxon>
        <taxon>Alteromonadales</taxon>
        <taxon>Pseudoalteromonadaceae</taxon>
        <taxon>Pseudoalteromonas</taxon>
    </lineage>
</organism>
<dbReference type="RefSeq" id="WP_054552835.1">
    <property type="nucleotide sequence ID" value="NZ_LJTC01000005.1"/>
</dbReference>